<dbReference type="AlphaFoldDB" id="A0A448WJ19"/>
<reference evidence="1" key="1">
    <citation type="submission" date="2018-11" db="EMBL/GenBank/DDBJ databases">
        <authorList>
            <consortium name="Pathogen Informatics"/>
        </authorList>
    </citation>
    <scope>NUCLEOTIDE SEQUENCE</scope>
</reference>
<protein>
    <submittedName>
        <fullName evidence="1">Uncharacterized protein</fullName>
    </submittedName>
</protein>
<gene>
    <name evidence="1" type="ORF">PXEA_LOCUS6398</name>
</gene>
<dbReference type="Proteomes" id="UP000784294">
    <property type="component" value="Unassembled WGS sequence"/>
</dbReference>
<evidence type="ECO:0000313" key="1">
    <source>
        <dbReference type="EMBL" id="VEL12958.1"/>
    </source>
</evidence>
<dbReference type="EMBL" id="CAAALY010016377">
    <property type="protein sequence ID" value="VEL12958.1"/>
    <property type="molecule type" value="Genomic_DNA"/>
</dbReference>
<proteinExistence type="predicted"/>
<sequence>MTIPIFIVLQDAYFDNAPVAPELDEIIGDSDVEGDLIEEEVLTSKEIISRMKRVRHDLYLFASLSCNHIFPYRAYLSYTVRASISGVPQTPASHACRALNLLSSFQLWQNELIAPVLMPARPELIALVQQGVARLESKVKMTPQGEPSAQLQRLQACTD</sequence>
<evidence type="ECO:0000313" key="2">
    <source>
        <dbReference type="Proteomes" id="UP000784294"/>
    </source>
</evidence>
<dbReference type="OrthoDB" id="338231at2759"/>
<accession>A0A448WJ19</accession>
<organism evidence="1 2">
    <name type="scientific">Protopolystoma xenopodis</name>
    <dbReference type="NCBI Taxonomy" id="117903"/>
    <lineage>
        <taxon>Eukaryota</taxon>
        <taxon>Metazoa</taxon>
        <taxon>Spiralia</taxon>
        <taxon>Lophotrochozoa</taxon>
        <taxon>Platyhelminthes</taxon>
        <taxon>Monogenea</taxon>
        <taxon>Polyopisthocotylea</taxon>
        <taxon>Polystomatidea</taxon>
        <taxon>Polystomatidae</taxon>
        <taxon>Protopolystoma</taxon>
    </lineage>
</organism>
<name>A0A448WJ19_9PLAT</name>
<comment type="caution">
    <text evidence="1">The sequence shown here is derived from an EMBL/GenBank/DDBJ whole genome shotgun (WGS) entry which is preliminary data.</text>
</comment>
<keyword evidence="2" id="KW-1185">Reference proteome</keyword>